<dbReference type="Pfam" id="PF05521">
    <property type="entry name" value="Phage_HCP"/>
    <property type="match status" value="1"/>
</dbReference>
<dbReference type="OrthoDB" id="7570189at2"/>
<organism evidence="1 2">
    <name type="scientific">Litorivita pollutaquae</name>
    <dbReference type="NCBI Taxonomy" id="2200892"/>
    <lineage>
        <taxon>Bacteria</taxon>
        <taxon>Pseudomonadati</taxon>
        <taxon>Pseudomonadota</taxon>
        <taxon>Alphaproteobacteria</taxon>
        <taxon>Rhodobacterales</taxon>
        <taxon>Paracoccaceae</taxon>
        <taxon>Litorivita</taxon>
    </lineage>
</organism>
<dbReference type="Proteomes" id="UP000248012">
    <property type="component" value="Unassembled WGS sequence"/>
</dbReference>
<dbReference type="Gene3D" id="2.40.10.270">
    <property type="entry name" value="Bacteriophage SPP1 head-tail adaptor protein"/>
    <property type="match status" value="1"/>
</dbReference>
<keyword evidence="2" id="KW-1185">Reference proteome</keyword>
<accession>A0A2V4NEI0</accession>
<gene>
    <name evidence="1" type="ORF">DI396_00935</name>
</gene>
<dbReference type="InterPro" id="IPR008767">
    <property type="entry name" value="Phage_SPP1_head-tail_adaptor"/>
</dbReference>
<dbReference type="EMBL" id="QFVT01000002">
    <property type="protein sequence ID" value="PYC48713.1"/>
    <property type="molecule type" value="Genomic_DNA"/>
</dbReference>
<protein>
    <submittedName>
        <fullName evidence="1">Phage tail protein</fullName>
    </submittedName>
</protein>
<name>A0A2V4NEI0_9RHOB</name>
<proteinExistence type="predicted"/>
<comment type="caution">
    <text evidence="1">The sequence shown here is derived from an EMBL/GenBank/DDBJ whole genome shotgun (WGS) entry which is preliminary data.</text>
</comment>
<dbReference type="InterPro" id="IPR038666">
    <property type="entry name" value="SSP1_head-tail_sf"/>
</dbReference>
<reference evidence="1 2" key="1">
    <citation type="submission" date="2018-05" db="EMBL/GenBank/DDBJ databases">
        <title>Oceanovita maritima gen. nov., sp. nov., a marine bacterium in the family Rhodobacteraceae isolated from surface seawater of Lundu port Xiamen, China.</title>
        <authorList>
            <person name="Hetharua B.H."/>
            <person name="Min D."/>
            <person name="Liao H."/>
            <person name="Tian Y."/>
        </authorList>
    </citation>
    <scope>NUCLEOTIDE SEQUENCE [LARGE SCALE GENOMIC DNA]</scope>
    <source>
        <strain evidence="1 2">FSX-11</strain>
    </source>
</reference>
<dbReference type="RefSeq" id="WP_110794296.1">
    <property type="nucleotide sequence ID" value="NZ_KZ826481.1"/>
</dbReference>
<evidence type="ECO:0000313" key="1">
    <source>
        <dbReference type="EMBL" id="PYC48713.1"/>
    </source>
</evidence>
<sequence length="113" mass="12294">MAELPNLSRALALETPLRTPDGAGGYDEVWQVLGTLWAEVIAAGGRQRTGAATAVSDVGYRVIVRAAPPGDERRPRPEQRFREGARVFNILAVAEDDPTGRYLTCYANEELVP</sequence>
<evidence type="ECO:0000313" key="2">
    <source>
        <dbReference type="Proteomes" id="UP000248012"/>
    </source>
</evidence>
<dbReference type="AlphaFoldDB" id="A0A2V4NEI0"/>